<feature type="compositionally biased region" description="Basic and acidic residues" evidence="1">
    <location>
        <begin position="116"/>
        <end position="131"/>
    </location>
</feature>
<name>A0A1S3HFR2_LINAN</name>
<dbReference type="KEGG" id="lak:106154499"/>
<accession>A0A1S3HFR2</accession>
<dbReference type="PANTHER" id="PTHR34348">
    <property type="entry name" value="SURFEIT LOCUS PROTEIN 2"/>
    <property type="match status" value="1"/>
</dbReference>
<protein>
    <submittedName>
        <fullName evidence="3">Surfeit locus protein 2</fullName>
    </submittedName>
</protein>
<organism evidence="2 3">
    <name type="scientific">Lingula anatina</name>
    <name type="common">Brachiopod</name>
    <name type="synonym">Lingula unguis</name>
    <dbReference type="NCBI Taxonomy" id="7574"/>
    <lineage>
        <taxon>Eukaryota</taxon>
        <taxon>Metazoa</taxon>
        <taxon>Spiralia</taxon>
        <taxon>Lophotrochozoa</taxon>
        <taxon>Brachiopoda</taxon>
        <taxon>Linguliformea</taxon>
        <taxon>Lingulata</taxon>
        <taxon>Lingulida</taxon>
        <taxon>Linguloidea</taxon>
        <taxon>Lingulidae</taxon>
        <taxon>Lingula</taxon>
    </lineage>
</organism>
<gene>
    <name evidence="3" type="primary">LOC106154499</name>
</gene>
<dbReference type="InParanoid" id="A0A1S3HFR2"/>
<dbReference type="Pfam" id="PF05477">
    <property type="entry name" value="SURF2"/>
    <property type="match status" value="1"/>
</dbReference>
<dbReference type="OrthoDB" id="127285at2759"/>
<feature type="compositionally biased region" description="Low complexity" evidence="1">
    <location>
        <begin position="133"/>
        <end position="145"/>
    </location>
</feature>
<proteinExistence type="predicted"/>
<feature type="compositionally biased region" description="Acidic residues" evidence="1">
    <location>
        <begin position="151"/>
        <end position="160"/>
    </location>
</feature>
<evidence type="ECO:0000313" key="3">
    <source>
        <dbReference type="RefSeq" id="XP_013384316.1"/>
    </source>
</evidence>
<dbReference type="OMA" id="QYEPYIV"/>
<feature type="region of interest" description="Disordered" evidence="1">
    <location>
        <begin position="116"/>
        <end position="219"/>
    </location>
</feature>
<evidence type="ECO:0000256" key="1">
    <source>
        <dbReference type="SAM" id="MobiDB-lite"/>
    </source>
</evidence>
<dbReference type="RefSeq" id="XP_013384316.1">
    <property type="nucleotide sequence ID" value="XM_013528862.1"/>
</dbReference>
<evidence type="ECO:0000313" key="2">
    <source>
        <dbReference type="Proteomes" id="UP000085678"/>
    </source>
</evidence>
<dbReference type="AlphaFoldDB" id="A0A1S3HFR2"/>
<dbReference type="STRING" id="7574.A0A1S3HFR2"/>
<keyword evidence="2" id="KW-1185">Reference proteome</keyword>
<dbReference type="Proteomes" id="UP000085678">
    <property type="component" value="Unplaced"/>
</dbReference>
<dbReference type="GeneID" id="106154499"/>
<reference evidence="3" key="1">
    <citation type="submission" date="2025-08" db="UniProtKB">
        <authorList>
            <consortium name="RefSeq"/>
        </authorList>
    </citation>
    <scope>IDENTIFICATION</scope>
    <source>
        <tissue evidence="3">Gonads</tissue>
    </source>
</reference>
<dbReference type="PANTHER" id="PTHR34348:SF1">
    <property type="entry name" value="SURFEIT LOCUS PROTEIN 2"/>
    <property type="match status" value="1"/>
</dbReference>
<sequence>MSHSDVLELLRKNTDLEYVKETNKVRCKLSGHEMPYKSAIIKSYLQGKKYQKLCEKKEFDWSDYKQHLVQSNKKHHEKQLFCKLTWRHLNNQSSHIQRHIQGKKFQRALRKYEECQRNGDTYRPRKDRNMDDSFSSKSSSNKKGSWMQVESSEEESEVDSLSDLYPGLSDVSEEEQGIEGNSDIDQGDLEFENPEVVKNGSNKRPLNGKTLRPVKKTKKTYGSIQCPSIKIKENGYKQRYSSKVKKS</sequence>
<dbReference type="InterPro" id="IPR008833">
    <property type="entry name" value="Surf2"/>
</dbReference>